<accession>A0A4Y7SG20</accession>
<dbReference type="Proteomes" id="UP000298030">
    <property type="component" value="Unassembled WGS sequence"/>
</dbReference>
<dbReference type="AlphaFoldDB" id="A0A4Y7SG20"/>
<evidence type="ECO:0000313" key="2">
    <source>
        <dbReference type="Proteomes" id="UP000298030"/>
    </source>
</evidence>
<proteinExistence type="predicted"/>
<sequence length="366" mass="40461">MLLSLPPELVELIVDHVARSSNSRSSLESLSRVSKFWTHPCQQRLWAEATIFTSHGSADDARTQLLSGRIRSQPHIGSYIRSLQYWAYSPVRGSKEQHKALELLAGALRCITNLVDFTLGYGGQQRRSDVSLAFDGCPASWRKAVAGLVTAPSLRHLTLQRISQIPYELVERALGNLASLTLLKCRFTGRRQGRQENAFIRGFKKYFTALGSITCDGHSYRSLQEHLDPLSEVQSCGPERSVKLLELRIEIPVGDGYVTRNLTELDKLPAGFVQHSATDCLPLDALLLQVGSSVHTSLTSLTITAHNGSSLTPTVDPLLELCSEKVLRKFTSLQTLNLTLHFDSFVESTSNSPLEQCFQSPLCQGA</sequence>
<organism evidence="1 2">
    <name type="scientific">Coprinellus micaceus</name>
    <name type="common">Glistening ink-cap mushroom</name>
    <name type="synonym">Coprinus micaceus</name>
    <dbReference type="NCBI Taxonomy" id="71717"/>
    <lineage>
        <taxon>Eukaryota</taxon>
        <taxon>Fungi</taxon>
        <taxon>Dikarya</taxon>
        <taxon>Basidiomycota</taxon>
        <taxon>Agaricomycotina</taxon>
        <taxon>Agaricomycetes</taxon>
        <taxon>Agaricomycetidae</taxon>
        <taxon>Agaricales</taxon>
        <taxon>Agaricineae</taxon>
        <taxon>Psathyrellaceae</taxon>
        <taxon>Coprinellus</taxon>
    </lineage>
</organism>
<keyword evidence="2" id="KW-1185">Reference proteome</keyword>
<evidence type="ECO:0008006" key="3">
    <source>
        <dbReference type="Google" id="ProtNLM"/>
    </source>
</evidence>
<comment type="caution">
    <text evidence="1">The sequence shown here is derived from an EMBL/GenBank/DDBJ whole genome shotgun (WGS) entry which is preliminary data.</text>
</comment>
<dbReference type="OrthoDB" id="3127928at2759"/>
<dbReference type="EMBL" id="QPFP01000132">
    <property type="protein sequence ID" value="TEB20754.1"/>
    <property type="molecule type" value="Genomic_DNA"/>
</dbReference>
<name>A0A4Y7SG20_COPMI</name>
<reference evidence="1 2" key="1">
    <citation type="journal article" date="2019" name="Nat. Ecol. Evol.">
        <title>Megaphylogeny resolves global patterns of mushroom evolution.</title>
        <authorList>
            <person name="Varga T."/>
            <person name="Krizsan K."/>
            <person name="Foldi C."/>
            <person name="Dima B."/>
            <person name="Sanchez-Garcia M."/>
            <person name="Sanchez-Ramirez S."/>
            <person name="Szollosi G.J."/>
            <person name="Szarkandi J.G."/>
            <person name="Papp V."/>
            <person name="Albert L."/>
            <person name="Andreopoulos W."/>
            <person name="Angelini C."/>
            <person name="Antonin V."/>
            <person name="Barry K.W."/>
            <person name="Bougher N.L."/>
            <person name="Buchanan P."/>
            <person name="Buyck B."/>
            <person name="Bense V."/>
            <person name="Catcheside P."/>
            <person name="Chovatia M."/>
            <person name="Cooper J."/>
            <person name="Damon W."/>
            <person name="Desjardin D."/>
            <person name="Finy P."/>
            <person name="Geml J."/>
            <person name="Haridas S."/>
            <person name="Hughes K."/>
            <person name="Justo A."/>
            <person name="Karasinski D."/>
            <person name="Kautmanova I."/>
            <person name="Kiss B."/>
            <person name="Kocsube S."/>
            <person name="Kotiranta H."/>
            <person name="LaButti K.M."/>
            <person name="Lechner B.E."/>
            <person name="Liimatainen K."/>
            <person name="Lipzen A."/>
            <person name="Lukacs Z."/>
            <person name="Mihaltcheva S."/>
            <person name="Morgado L.N."/>
            <person name="Niskanen T."/>
            <person name="Noordeloos M.E."/>
            <person name="Ohm R.A."/>
            <person name="Ortiz-Santana B."/>
            <person name="Ovrebo C."/>
            <person name="Racz N."/>
            <person name="Riley R."/>
            <person name="Savchenko A."/>
            <person name="Shiryaev A."/>
            <person name="Soop K."/>
            <person name="Spirin V."/>
            <person name="Szebenyi C."/>
            <person name="Tomsovsky M."/>
            <person name="Tulloss R.E."/>
            <person name="Uehling J."/>
            <person name="Grigoriev I.V."/>
            <person name="Vagvolgyi C."/>
            <person name="Papp T."/>
            <person name="Martin F.M."/>
            <person name="Miettinen O."/>
            <person name="Hibbett D.S."/>
            <person name="Nagy L.G."/>
        </authorList>
    </citation>
    <scope>NUCLEOTIDE SEQUENCE [LARGE SCALE GENOMIC DNA]</scope>
    <source>
        <strain evidence="1 2">FP101781</strain>
    </source>
</reference>
<protein>
    <recommendedName>
        <fullName evidence="3">F-box domain-containing protein</fullName>
    </recommendedName>
</protein>
<gene>
    <name evidence="1" type="ORF">FA13DRAFT_1800658</name>
</gene>
<evidence type="ECO:0000313" key="1">
    <source>
        <dbReference type="EMBL" id="TEB20754.1"/>
    </source>
</evidence>